<dbReference type="OrthoDB" id="5337216at2"/>
<evidence type="ECO:0000313" key="5">
    <source>
        <dbReference type="EMBL" id="ACZ12656.1"/>
    </source>
</evidence>
<dbReference type="KEGG" id="sdl:Sdel_1641"/>
<dbReference type="PROSITE" id="PS01124">
    <property type="entry name" value="HTH_ARAC_FAMILY_2"/>
    <property type="match status" value="1"/>
</dbReference>
<dbReference type="Pfam" id="PF12833">
    <property type="entry name" value="HTH_18"/>
    <property type="match status" value="1"/>
</dbReference>
<evidence type="ECO:0000259" key="4">
    <source>
        <dbReference type="PROSITE" id="PS01124"/>
    </source>
</evidence>
<evidence type="ECO:0000256" key="3">
    <source>
        <dbReference type="ARBA" id="ARBA00023163"/>
    </source>
</evidence>
<dbReference type="InterPro" id="IPR010499">
    <property type="entry name" value="AraC_E-bd"/>
</dbReference>
<evidence type="ECO:0000313" key="6">
    <source>
        <dbReference type="Proteomes" id="UP000002222"/>
    </source>
</evidence>
<proteinExistence type="predicted"/>
<dbReference type="HOGENOM" id="CLU_000445_81_1_7"/>
<dbReference type="InterPro" id="IPR050908">
    <property type="entry name" value="SmbC-like"/>
</dbReference>
<dbReference type="Gene3D" id="3.20.80.10">
    <property type="entry name" value="Regulatory factor, effector binding domain"/>
    <property type="match status" value="1"/>
</dbReference>
<dbReference type="EMBL" id="CP001816">
    <property type="protein sequence ID" value="ACZ12656.1"/>
    <property type="molecule type" value="Genomic_DNA"/>
</dbReference>
<dbReference type="PANTHER" id="PTHR40055">
    <property type="entry name" value="TRANSCRIPTIONAL REGULATOR YGIV-RELATED"/>
    <property type="match status" value="1"/>
</dbReference>
<gene>
    <name evidence="5" type="ordered locus">Sdel_1641</name>
</gene>
<reference evidence="5 6" key="2">
    <citation type="journal article" date="2010" name="Stand. Genomic Sci.">
        <title>Complete genome sequence of Sulfurospirillum deleyianum type strain (5175).</title>
        <authorList>
            <person name="Sikorski J."/>
            <person name="Lapidus A."/>
            <person name="Copeland A."/>
            <person name="Glavina Del Rio T."/>
            <person name="Nolan M."/>
            <person name="Lucas S."/>
            <person name="Chen F."/>
            <person name="Tice H."/>
            <person name="Cheng J.F."/>
            <person name="Saunders E."/>
            <person name="Bruce D."/>
            <person name="Goodwin L."/>
            <person name="Pitluck S."/>
            <person name="Ovchinnikova G."/>
            <person name="Pati A."/>
            <person name="Ivanova N."/>
            <person name="Mavromatis K."/>
            <person name="Chen A."/>
            <person name="Palaniappan K."/>
            <person name="Chain P."/>
            <person name="Land M."/>
            <person name="Hauser L."/>
            <person name="Chang Y.J."/>
            <person name="Jeffries C.D."/>
            <person name="Brettin T."/>
            <person name="Detter J.C."/>
            <person name="Han C."/>
            <person name="Rohde M."/>
            <person name="Lang E."/>
            <person name="Spring S."/>
            <person name="Goker M."/>
            <person name="Bristow J."/>
            <person name="Eisen J.A."/>
            <person name="Markowitz V."/>
            <person name="Hugenholtz P."/>
            <person name="Kyrpides N.C."/>
            <person name="Klenk H.P."/>
        </authorList>
    </citation>
    <scope>NUCLEOTIDE SEQUENCE [LARGE SCALE GENOMIC DNA]</scope>
    <source>
        <strain evidence="6">ATCC 51133 / DSM 6946 / 5175</strain>
    </source>
</reference>
<dbReference type="eggNOG" id="COG2207">
    <property type="taxonomic scope" value="Bacteria"/>
</dbReference>
<dbReference type="InterPro" id="IPR011256">
    <property type="entry name" value="Reg_factor_effector_dom_sf"/>
</dbReference>
<dbReference type="Pfam" id="PF06445">
    <property type="entry name" value="GyrI-like"/>
    <property type="match status" value="1"/>
</dbReference>
<name>D1B3I6_SULD5</name>
<dbReference type="PANTHER" id="PTHR40055:SF1">
    <property type="entry name" value="TRANSCRIPTIONAL REGULATOR YGIV-RELATED"/>
    <property type="match status" value="1"/>
</dbReference>
<keyword evidence="2" id="KW-0238">DNA-binding</keyword>
<organism evidence="5 6">
    <name type="scientific">Sulfurospirillum deleyianum (strain ATCC 51133 / DSM 6946 / 5175)</name>
    <dbReference type="NCBI Taxonomy" id="525898"/>
    <lineage>
        <taxon>Bacteria</taxon>
        <taxon>Pseudomonadati</taxon>
        <taxon>Campylobacterota</taxon>
        <taxon>Epsilonproteobacteria</taxon>
        <taxon>Campylobacterales</taxon>
        <taxon>Sulfurospirillaceae</taxon>
        <taxon>Sulfurospirillum</taxon>
    </lineage>
</organism>
<keyword evidence="3" id="KW-0804">Transcription</keyword>
<dbReference type="SUPFAM" id="SSF55136">
    <property type="entry name" value="Probable bacterial effector-binding domain"/>
    <property type="match status" value="1"/>
</dbReference>
<feature type="domain" description="HTH araC/xylS-type" evidence="4">
    <location>
        <begin position="16"/>
        <end position="115"/>
    </location>
</feature>
<dbReference type="InterPro" id="IPR029442">
    <property type="entry name" value="GyrI-like"/>
</dbReference>
<dbReference type="RefSeq" id="WP_012857406.1">
    <property type="nucleotide sequence ID" value="NC_013512.1"/>
</dbReference>
<dbReference type="AlphaFoldDB" id="D1B3I6"/>
<accession>D1B3I6</accession>
<protein>
    <submittedName>
        <fullName evidence="5">Transcription activator effector binding protein</fullName>
    </submittedName>
</protein>
<evidence type="ECO:0000256" key="2">
    <source>
        <dbReference type="ARBA" id="ARBA00023125"/>
    </source>
</evidence>
<dbReference type="SMART" id="SM00871">
    <property type="entry name" value="AraC_E_bind"/>
    <property type="match status" value="1"/>
</dbReference>
<reference evidence="6" key="1">
    <citation type="submission" date="2009-11" db="EMBL/GenBank/DDBJ databases">
        <title>The complete genome of Sulfurospirillum deleyianum DSM 6946.</title>
        <authorList>
            <consortium name="US DOE Joint Genome Institute (JGI-PGF)"/>
            <person name="Lucas S."/>
            <person name="Copeland A."/>
            <person name="Lapidus A."/>
            <person name="Glavina del Rio T."/>
            <person name="Dalin E."/>
            <person name="Tice H."/>
            <person name="Bruce D."/>
            <person name="Goodwin L."/>
            <person name="Pitluck S."/>
            <person name="Kyrpides N."/>
            <person name="Mavromatis K."/>
            <person name="Ivanova N."/>
            <person name="Ovchinnikova G."/>
            <person name="Munk A.C."/>
            <person name="Lu M."/>
            <person name="Brettin T."/>
            <person name="Detter J.C."/>
            <person name="Han C."/>
            <person name="Tapia R."/>
            <person name="Larimer F."/>
            <person name="Land M."/>
            <person name="Hauser L."/>
            <person name="Markowitz V."/>
            <person name="Cheng J.F."/>
            <person name="Hugenholtz P."/>
            <person name="Woyke T."/>
            <person name="Wu D."/>
            <person name="Aumann P."/>
            <person name="Schneider S."/>
            <person name="Lang E."/>
            <person name="Spring S."/>
            <person name="Klenk H.P."/>
            <person name="Eisen J.A."/>
        </authorList>
    </citation>
    <scope>NUCLEOTIDE SEQUENCE [LARGE SCALE GENOMIC DNA]</scope>
    <source>
        <strain evidence="6">ATCC 51133 / DSM 6946 / 5175</strain>
    </source>
</reference>
<dbReference type="SMART" id="SM00342">
    <property type="entry name" value="HTH_ARAC"/>
    <property type="match status" value="1"/>
</dbReference>
<dbReference type="PRINTS" id="PR00032">
    <property type="entry name" value="HTHARAC"/>
</dbReference>
<dbReference type="GO" id="GO:0043565">
    <property type="term" value="F:sequence-specific DNA binding"/>
    <property type="evidence" value="ECO:0007669"/>
    <property type="project" value="InterPro"/>
</dbReference>
<dbReference type="InterPro" id="IPR018060">
    <property type="entry name" value="HTH_AraC"/>
</dbReference>
<keyword evidence="1" id="KW-0805">Transcription regulation</keyword>
<sequence>MKHKQSTKNDHLERINEVLFRIHSDLEHNGSVEELASLVAMSVFHFNRVFKERVGESVHAYVKRVKLEHAANLLLFNPSATITHCMQAVGFSSNASFTQAFKENFGVTPTKWREVDKANEKRDFTFSEKSLHVKIQTMPSFDVAYVRHKGYDRTIQQAWLKLQAWALGHGVDFSDQRMIALHHSNPRFVESSQCHYVACLELPKGREFYRSGDIGVMRIPQTFCAVFSLKGVYGDLKKYMDVIYHEWFPQSAYEKIALPSFAIYRENHFINADERFDLDFCVPVRFK</sequence>
<dbReference type="SUPFAM" id="SSF46689">
    <property type="entry name" value="Homeodomain-like"/>
    <property type="match status" value="2"/>
</dbReference>
<keyword evidence="6" id="KW-1185">Reference proteome</keyword>
<dbReference type="GO" id="GO:0003700">
    <property type="term" value="F:DNA-binding transcription factor activity"/>
    <property type="evidence" value="ECO:0007669"/>
    <property type="project" value="InterPro"/>
</dbReference>
<dbReference type="InterPro" id="IPR020449">
    <property type="entry name" value="Tscrpt_reg_AraC-type_HTH"/>
</dbReference>
<dbReference type="InterPro" id="IPR009057">
    <property type="entry name" value="Homeodomain-like_sf"/>
</dbReference>
<dbReference type="Gene3D" id="1.10.10.60">
    <property type="entry name" value="Homeodomain-like"/>
    <property type="match status" value="2"/>
</dbReference>
<evidence type="ECO:0000256" key="1">
    <source>
        <dbReference type="ARBA" id="ARBA00023015"/>
    </source>
</evidence>
<dbReference type="STRING" id="525898.Sdel_1641"/>
<dbReference type="Proteomes" id="UP000002222">
    <property type="component" value="Chromosome"/>
</dbReference>
<dbReference type="eggNOG" id="COG3449">
    <property type="taxonomic scope" value="Bacteria"/>
</dbReference>